<sequence>MPVSEFRLRETWRGSSAGREIPKFVIDGGRGGRFDATLAEQYAFRCSTLSKTASLRKEGPRLLAQFKATRSVPEGERVRYNKFLVTTLRTVEGFIERSGRRIVADSEERNEVFSRYAAFLNFIEVQGNRRFSLVGLSPNMSSVPFSPPFVSLSARSQEEKVKRRRCSVAGSISGLTPDRHALYQAKYQQYRDEFGLDDCGSETEPEQGFIEAEIDRFLKELGQNVDIQDLEQSSRRFA</sequence>
<reference evidence="2" key="2">
    <citation type="journal article" date="2009" name="Fungal Genet. Biol.">
        <title>The 2008 update of the Aspergillus nidulans genome annotation: a community effort.</title>
        <authorList>
            <person name="Wortman J.R."/>
            <person name="Gilsenan J.M."/>
            <person name="Joardar V."/>
            <person name="Deegan J."/>
            <person name="Clutterbuck J."/>
            <person name="Andersen M.R."/>
            <person name="Archer D."/>
            <person name="Bencina M."/>
            <person name="Braus G."/>
            <person name="Coutinho P."/>
            <person name="von Dohren H."/>
            <person name="Doonan J."/>
            <person name="Driessen A.J."/>
            <person name="Durek P."/>
            <person name="Espeso E."/>
            <person name="Fekete E."/>
            <person name="Flipphi M."/>
            <person name="Estrada C.G."/>
            <person name="Geysens S."/>
            <person name="Goldman G."/>
            <person name="de Groot P.W."/>
            <person name="Hansen K."/>
            <person name="Harris S.D."/>
            <person name="Heinekamp T."/>
            <person name="Helmstaedt K."/>
            <person name="Henrissat B."/>
            <person name="Hofmann G."/>
            <person name="Homan T."/>
            <person name="Horio T."/>
            <person name="Horiuchi H."/>
            <person name="James S."/>
            <person name="Jones M."/>
            <person name="Karaffa L."/>
            <person name="Karanyi Z."/>
            <person name="Kato M."/>
            <person name="Keller N."/>
            <person name="Kelly D.E."/>
            <person name="Kiel J.A."/>
            <person name="Kim J.M."/>
            <person name="van der Klei I.J."/>
            <person name="Klis F.M."/>
            <person name="Kovalchuk A."/>
            <person name="Krasevec N."/>
            <person name="Kubicek C.P."/>
            <person name="Liu B."/>
            <person name="Maccabe A."/>
            <person name="Meyer V."/>
            <person name="Mirabito P."/>
            <person name="Miskei M."/>
            <person name="Mos M."/>
            <person name="Mullins J."/>
            <person name="Nelson D.R."/>
            <person name="Nielsen J."/>
            <person name="Oakley B.R."/>
            <person name="Osmani S.A."/>
            <person name="Pakula T."/>
            <person name="Paszewski A."/>
            <person name="Paulsen I."/>
            <person name="Pilsyk S."/>
            <person name="Pocsi I."/>
            <person name="Punt P.J."/>
            <person name="Ram A.F."/>
            <person name="Ren Q."/>
            <person name="Robellet X."/>
            <person name="Robson G."/>
            <person name="Seiboth B."/>
            <person name="van Solingen P."/>
            <person name="Specht T."/>
            <person name="Sun J."/>
            <person name="Taheri-Talesh N."/>
            <person name="Takeshita N."/>
            <person name="Ussery D."/>
            <person name="vanKuyk P.A."/>
            <person name="Visser H."/>
            <person name="van de Vondervoort P.J."/>
            <person name="de Vries R.P."/>
            <person name="Walton J."/>
            <person name="Xiang X."/>
            <person name="Xiong Y."/>
            <person name="Zeng A.P."/>
            <person name="Brandt B.W."/>
            <person name="Cornell M.J."/>
            <person name="van den Hondel C.A."/>
            <person name="Visser J."/>
            <person name="Oliver S.G."/>
            <person name="Turner G."/>
        </authorList>
    </citation>
    <scope>GENOME REANNOTATION</scope>
    <source>
        <strain evidence="2">FGSC A4 / ATCC 38163 / CBS 112.46 / NRRL 194 / M139</strain>
    </source>
</reference>
<dbReference type="VEuPathDB" id="FungiDB:AN7769"/>
<reference evidence="2" key="1">
    <citation type="journal article" date="2005" name="Nature">
        <title>Sequencing of Aspergillus nidulans and comparative analysis with A. fumigatus and A. oryzae.</title>
        <authorList>
            <person name="Galagan J.E."/>
            <person name="Calvo S.E."/>
            <person name="Cuomo C."/>
            <person name="Ma L.J."/>
            <person name="Wortman J.R."/>
            <person name="Batzoglou S."/>
            <person name="Lee S.I."/>
            <person name="Basturkmen M."/>
            <person name="Spevak C.C."/>
            <person name="Clutterbuck J."/>
            <person name="Kapitonov V."/>
            <person name="Jurka J."/>
            <person name="Scazzocchio C."/>
            <person name="Farman M."/>
            <person name="Butler J."/>
            <person name="Purcell S."/>
            <person name="Harris S."/>
            <person name="Braus G.H."/>
            <person name="Draht O."/>
            <person name="Busch S."/>
            <person name="D'Enfert C."/>
            <person name="Bouchier C."/>
            <person name="Goldman G.H."/>
            <person name="Bell-Pedersen D."/>
            <person name="Griffiths-Jones S."/>
            <person name="Doonan J.H."/>
            <person name="Yu J."/>
            <person name="Vienken K."/>
            <person name="Pain A."/>
            <person name="Freitag M."/>
            <person name="Selker E.U."/>
            <person name="Archer D.B."/>
            <person name="Penalva M.A."/>
            <person name="Oakley B.R."/>
            <person name="Momany M."/>
            <person name="Tanaka T."/>
            <person name="Kumagai T."/>
            <person name="Asai K."/>
            <person name="Machida M."/>
            <person name="Nierman W.C."/>
            <person name="Denning D.W."/>
            <person name="Caddick M."/>
            <person name="Hynes M."/>
            <person name="Paoletti M."/>
            <person name="Fischer R."/>
            <person name="Miller B."/>
            <person name="Dyer P."/>
            <person name="Sachs M.S."/>
            <person name="Osmani S.A."/>
            <person name="Birren B.W."/>
        </authorList>
    </citation>
    <scope>NUCLEOTIDE SEQUENCE [LARGE SCALE GENOMIC DNA]</scope>
    <source>
        <strain evidence="2">FGSC A4 / ATCC 38163 / CBS 112.46 / NRRL 194 / M139</strain>
    </source>
</reference>
<dbReference type="HOGENOM" id="CLU_1165803_0_0_1"/>
<proteinExistence type="predicted"/>
<dbReference type="EMBL" id="BN001304">
    <property type="protein sequence ID" value="CBF80071.1"/>
    <property type="molecule type" value="Genomic_DNA"/>
</dbReference>
<accession>C8VDN8</accession>
<evidence type="ECO:0000313" key="2">
    <source>
        <dbReference type="Proteomes" id="UP000000560"/>
    </source>
</evidence>
<protein>
    <submittedName>
        <fullName evidence="1">Uncharacterized protein</fullName>
    </submittedName>
</protein>
<keyword evidence="2" id="KW-1185">Reference proteome</keyword>
<dbReference type="InParanoid" id="Q5AVB1"/>
<dbReference type="GeneID" id="2869657"/>
<accession>Q5AVB1</accession>
<dbReference type="Proteomes" id="UP000000560">
    <property type="component" value="Chromosome IV"/>
</dbReference>
<gene>
    <name evidence="1" type="ORF">ANIA_07769</name>
</gene>
<name>Q5AVB1_EMENI</name>
<evidence type="ECO:0000313" key="1">
    <source>
        <dbReference type="EMBL" id="CBF80071.1"/>
    </source>
</evidence>
<organism evidence="1 2">
    <name type="scientific">Emericella nidulans (strain FGSC A4 / ATCC 38163 / CBS 112.46 / NRRL 194 / M139)</name>
    <name type="common">Aspergillus nidulans</name>
    <dbReference type="NCBI Taxonomy" id="227321"/>
    <lineage>
        <taxon>Eukaryota</taxon>
        <taxon>Fungi</taxon>
        <taxon>Dikarya</taxon>
        <taxon>Ascomycota</taxon>
        <taxon>Pezizomycotina</taxon>
        <taxon>Eurotiomycetes</taxon>
        <taxon>Eurotiomycetidae</taxon>
        <taxon>Eurotiales</taxon>
        <taxon>Aspergillaceae</taxon>
        <taxon>Aspergillus</taxon>
        <taxon>Aspergillus subgen. Nidulantes</taxon>
    </lineage>
</organism>
<dbReference type="RefSeq" id="XP_681038.1">
    <property type="nucleotide sequence ID" value="XM_675946.1"/>
</dbReference>
<dbReference type="AlphaFoldDB" id="Q5AVB1"/>
<dbReference type="OrthoDB" id="10519413at2759"/>
<dbReference type="KEGG" id="ani:ANIA_07769"/>